<keyword evidence="1" id="KW-0732">Signal</keyword>
<dbReference type="HOGENOM" id="CLU_124448_0_0_10"/>
<dbReference type="RefSeq" id="WP_013444755.1">
    <property type="nucleotide sequence ID" value="NC_014734.1"/>
</dbReference>
<evidence type="ECO:0008006" key="4">
    <source>
        <dbReference type="Google" id="ProtNLM"/>
    </source>
</evidence>
<evidence type="ECO:0000313" key="2">
    <source>
        <dbReference type="EMBL" id="ADQ79386.1"/>
    </source>
</evidence>
<proteinExistence type="predicted"/>
<dbReference type="KEGG" id="ppn:Palpr_1239"/>
<dbReference type="PROSITE" id="PS51257">
    <property type="entry name" value="PROKAR_LIPOPROTEIN"/>
    <property type="match status" value="1"/>
</dbReference>
<protein>
    <recommendedName>
        <fullName evidence="4">PEGA domain-containing protein</fullName>
    </recommendedName>
</protein>
<sequence>MKFFTKLMSVVMVLTLFSGCASIVSRSNWPLAVNTNPSGAKVEITDRKGYTVYSGTSPMIVKLKSGAGFFSKQSYTIKLSLEGYNEKIIPVQCDLNGWYFGNIIFGGFIGLLIVDPATGAMYRLDREYINETLTKSTTNNQVTLEIKNINDISKEDKAHLIAIK</sequence>
<dbReference type="Proteomes" id="UP000008718">
    <property type="component" value="Chromosome"/>
</dbReference>
<gene>
    <name evidence="2" type="ordered locus">Palpr_1239</name>
</gene>
<reference evidence="2 3" key="2">
    <citation type="journal article" date="2011" name="Stand. Genomic Sci.">
        <title>Complete genome sequence of Paludibacter propionicigenes type strain (WB4).</title>
        <authorList>
            <person name="Gronow S."/>
            <person name="Munk C."/>
            <person name="Lapidus A."/>
            <person name="Nolan M."/>
            <person name="Lucas S."/>
            <person name="Hammon N."/>
            <person name="Deshpande S."/>
            <person name="Cheng J.F."/>
            <person name="Tapia R."/>
            <person name="Han C."/>
            <person name="Goodwin L."/>
            <person name="Pitluck S."/>
            <person name="Liolios K."/>
            <person name="Ivanova N."/>
            <person name="Mavromatis K."/>
            <person name="Mikhailova N."/>
            <person name="Pati A."/>
            <person name="Chen A."/>
            <person name="Palaniappan K."/>
            <person name="Land M."/>
            <person name="Hauser L."/>
            <person name="Chang Y.J."/>
            <person name="Jeffries C.D."/>
            <person name="Brambilla E."/>
            <person name="Rohde M."/>
            <person name="Goker M."/>
            <person name="Detter J.C."/>
            <person name="Woyke T."/>
            <person name="Bristow J."/>
            <person name="Eisen J.A."/>
            <person name="Markowitz V."/>
            <person name="Hugenholtz P."/>
            <person name="Kyrpides N.C."/>
            <person name="Klenk H.P."/>
        </authorList>
    </citation>
    <scope>NUCLEOTIDE SEQUENCE [LARGE SCALE GENOMIC DNA]</scope>
    <source>
        <strain evidence="3">DSM 17365 / JCM 13257 / WB4</strain>
    </source>
</reference>
<evidence type="ECO:0000313" key="3">
    <source>
        <dbReference type="Proteomes" id="UP000008718"/>
    </source>
</evidence>
<feature type="signal peptide" evidence="1">
    <location>
        <begin position="1"/>
        <end position="23"/>
    </location>
</feature>
<dbReference type="OrthoDB" id="1524740at2"/>
<dbReference type="eggNOG" id="ENOG5032U4H">
    <property type="taxonomic scope" value="Bacteria"/>
</dbReference>
<reference key="1">
    <citation type="submission" date="2010-11" db="EMBL/GenBank/DDBJ databases">
        <title>The complete genome of Paludibacter propionicigenes DSM 17365.</title>
        <authorList>
            <consortium name="US DOE Joint Genome Institute (JGI-PGF)"/>
            <person name="Lucas S."/>
            <person name="Copeland A."/>
            <person name="Lapidus A."/>
            <person name="Bruce D."/>
            <person name="Goodwin L."/>
            <person name="Pitluck S."/>
            <person name="Kyrpides N."/>
            <person name="Mavromatis K."/>
            <person name="Ivanova N."/>
            <person name="Munk A.C."/>
            <person name="Brettin T."/>
            <person name="Detter J.C."/>
            <person name="Han C."/>
            <person name="Tapia R."/>
            <person name="Land M."/>
            <person name="Hauser L."/>
            <person name="Markowitz V."/>
            <person name="Cheng J.-F."/>
            <person name="Hugenholtz P."/>
            <person name="Woyke T."/>
            <person name="Wu D."/>
            <person name="Gronow S."/>
            <person name="Wellnitz S."/>
            <person name="Brambilla E."/>
            <person name="Klenk H.-P."/>
            <person name="Eisen J.A."/>
        </authorList>
    </citation>
    <scope>NUCLEOTIDE SEQUENCE</scope>
    <source>
        <strain>WB4</strain>
    </source>
</reference>
<organism evidence="2 3">
    <name type="scientific">Paludibacter propionicigenes (strain DSM 17365 / JCM 13257 / WB4)</name>
    <dbReference type="NCBI Taxonomy" id="694427"/>
    <lineage>
        <taxon>Bacteria</taxon>
        <taxon>Pseudomonadati</taxon>
        <taxon>Bacteroidota</taxon>
        <taxon>Bacteroidia</taxon>
        <taxon>Bacteroidales</taxon>
        <taxon>Paludibacteraceae</taxon>
        <taxon>Paludibacter</taxon>
    </lineage>
</organism>
<dbReference type="STRING" id="694427.Palpr_1239"/>
<evidence type="ECO:0000256" key="1">
    <source>
        <dbReference type="SAM" id="SignalP"/>
    </source>
</evidence>
<dbReference type="AlphaFoldDB" id="E4T3U2"/>
<name>E4T3U2_PALPW</name>
<keyword evidence="3" id="KW-1185">Reference proteome</keyword>
<feature type="chain" id="PRO_5003187580" description="PEGA domain-containing protein" evidence="1">
    <location>
        <begin position="24"/>
        <end position="164"/>
    </location>
</feature>
<dbReference type="EMBL" id="CP002345">
    <property type="protein sequence ID" value="ADQ79386.1"/>
    <property type="molecule type" value="Genomic_DNA"/>
</dbReference>
<accession>E4T3U2</accession>